<keyword evidence="1" id="KW-1133">Transmembrane helix</keyword>
<reference evidence="2" key="1">
    <citation type="journal article" date="2021" name="Sci. Adv.">
        <title>The American lobster genome reveals insights on longevity, neural, and immune adaptations.</title>
        <authorList>
            <person name="Polinski J.M."/>
            <person name="Zimin A.V."/>
            <person name="Clark K.F."/>
            <person name="Kohn A.B."/>
            <person name="Sadowski N."/>
            <person name="Timp W."/>
            <person name="Ptitsyn A."/>
            <person name="Khanna P."/>
            <person name="Romanova D.Y."/>
            <person name="Williams P."/>
            <person name="Greenwood S.J."/>
            <person name="Moroz L.L."/>
            <person name="Walt D.R."/>
            <person name="Bodnar A.G."/>
        </authorList>
    </citation>
    <scope>NUCLEOTIDE SEQUENCE</scope>
    <source>
        <strain evidence="2">GMGI-L3</strain>
    </source>
</reference>
<keyword evidence="1" id="KW-0812">Transmembrane</keyword>
<dbReference type="OrthoDB" id="6430003at2759"/>
<keyword evidence="1" id="KW-0472">Membrane</keyword>
<sequence length="179" mass="20204">MSMREPITLREITYLPEEINIWMYAIVVLGSAFLVFVVISVYLMCLPSEDPPSYPVSTCNKPHLIKLHTTTTPLRRPTHTSHLITTTMCDAHHPPLHHHSTYVSDDDVDDTESAGYHLNRKDVDLPLRKDLLSPVKRRGYSREVVEVEMMASHSGNSMLWTSTSAASMRSVGRMEDAAV</sequence>
<organism evidence="2 3">
    <name type="scientific">Homarus americanus</name>
    <name type="common">American lobster</name>
    <dbReference type="NCBI Taxonomy" id="6706"/>
    <lineage>
        <taxon>Eukaryota</taxon>
        <taxon>Metazoa</taxon>
        <taxon>Ecdysozoa</taxon>
        <taxon>Arthropoda</taxon>
        <taxon>Crustacea</taxon>
        <taxon>Multicrustacea</taxon>
        <taxon>Malacostraca</taxon>
        <taxon>Eumalacostraca</taxon>
        <taxon>Eucarida</taxon>
        <taxon>Decapoda</taxon>
        <taxon>Pleocyemata</taxon>
        <taxon>Astacidea</taxon>
        <taxon>Nephropoidea</taxon>
        <taxon>Nephropidae</taxon>
        <taxon>Homarus</taxon>
    </lineage>
</organism>
<feature type="transmembrane region" description="Helical" evidence="1">
    <location>
        <begin position="21"/>
        <end position="44"/>
    </location>
</feature>
<proteinExistence type="predicted"/>
<protein>
    <submittedName>
        <fullName evidence="2">Uncharacterized protein</fullName>
    </submittedName>
</protein>
<evidence type="ECO:0000313" key="2">
    <source>
        <dbReference type="EMBL" id="KAG7156582.1"/>
    </source>
</evidence>
<accession>A0A8J5JDZ3</accession>
<evidence type="ECO:0000256" key="1">
    <source>
        <dbReference type="SAM" id="Phobius"/>
    </source>
</evidence>
<dbReference type="AlphaFoldDB" id="A0A8J5JDZ3"/>
<evidence type="ECO:0000313" key="3">
    <source>
        <dbReference type="Proteomes" id="UP000747542"/>
    </source>
</evidence>
<keyword evidence="3" id="KW-1185">Reference proteome</keyword>
<gene>
    <name evidence="2" type="ORF">Hamer_G006558</name>
</gene>
<dbReference type="EMBL" id="JAHLQT010039062">
    <property type="protein sequence ID" value="KAG7156582.1"/>
    <property type="molecule type" value="Genomic_DNA"/>
</dbReference>
<comment type="caution">
    <text evidence="2">The sequence shown here is derived from an EMBL/GenBank/DDBJ whole genome shotgun (WGS) entry which is preliminary data.</text>
</comment>
<name>A0A8J5JDZ3_HOMAM</name>
<dbReference type="Proteomes" id="UP000747542">
    <property type="component" value="Unassembled WGS sequence"/>
</dbReference>